<feature type="compositionally biased region" description="Polar residues" evidence="8">
    <location>
        <begin position="521"/>
        <end position="538"/>
    </location>
</feature>
<evidence type="ECO:0000313" key="9">
    <source>
        <dbReference type="EMBL" id="KAF5693627.1"/>
    </source>
</evidence>
<dbReference type="PRINTS" id="PR00385">
    <property type="entry name" value="P450"/>
</dbReference>
<evidence type="ECO:0000256" key="5">
    <source>
        <dbReference type="ARBA" id="ARBA00023002"/>
    </source>
</evidence>
<evidence type="ECO:0000256" key="4">
    <source>
        <dbReference type="ARBA" id="ARBA00022723"/>
    </source>
</evidence>
<sequence length="879" mass="98022">MLSQSLTSYSLAVCAAFLLYYTVAKVKTALYGPPSKIPGPAIGRWTNLVVKYHTLSGRRMQYIDSLFSQYGPVVRISPTDIGINDLDAVKVIQKVSGGFKKSAWYDKTGPGMLGMRDREKHARRRRLLAHPLSNSSLPAFEPLIRAKVDLTMSQMEKEYRSLGYTDCHKWFSFMATDIIGDLTFGSSFKMLEQGRRSQYVEDLQAVMPTVNKRIELSPFFDLMFLLPLPQVKKFSERFQRILKYGEESIRRLQLAQLTGSLDTPIFFDKIMNPKNKENALTELEMQQEAAELMITGTDTTSNTLTYLVWSVLQNPGIRTRLEEEVSVIVADFRDADLVKLPYLNAVVKESLRLYGAASGAHQRDVPEGGWEACGYMIPDTATVSTQAFSLHRLPEVFPNPYRFDPDRWLSPTAEMQDAYIPFGGGPRICIGIHLAYMELRVTAAAFFRKFRGAQVHASMTNDDMELENYTLIAPKSHKHKVPCSLSSSPPSAGTAQAAEQSFIRPSSSKPRSKRAKRSVKQAYSSLGSPGSTQHTSPSAEHCSEVSLSPVGENEQKTHHDHNDTFSLFAALFSNLKLSERANWVSDMELMHHYTSITYATLSKDSDVQKVLQRDLPRLGFQHKFLLHQLLAFSGYHLAYLNQDNRHAFFSQASQHQNSAIEGLRVVLASAHVSEHCHALYAASIILIICSFATYPSYDRFDGTSDSVDNIIGVFSLIKGMNMIRLESDGEISTGPLANLFGRKQSGGPSDKDSGLRIIRAHVEQLSITLGQTTVLESDDTHDSFGIKHAIMSLSNAIENSIRRPSPTSTASLRASFSWPILLGTEYIASLRQRHPSALVVLAFYCTVLQTAEASCWALEGWAESLMKLLKTESGGFQPI</sequence>
<comment type="cofactor">
    <cofactor evidence="1 7">
        <name>heme</name>
        <dbReference type="ChEBI" id="CHEBI:30413"/>
    </cofactor>
</comment>
<feature type="compositionally biased region" description="Polar residues" evidence="8">
    <location>
        <begin position="484"/>
        <end position="499"/>
    </location>
</feature>
<dbReference type="InterPro" id="IPR017972">
    <property type="entry name" value="Cyt_P450_CS"/>
</dbReference>
<evidence type="ECO:0000256" key="7">
    <source>
        <dbReference type="PIRSR" id="PIRSR602401-1"/>
    </source>
</evidence>
<reference evidence="9 10" key="1">
    <citation type="submission" date="2020-05" db="EMBL/GenBank/DDBJ databases">
        <title>Identification and distribution of gene clusters putatively required for synthesis of sphingolipid metabolism inhibitors in phylogenetically diverse species of the filamentous fungus Fusarium.</title>
        <authorList>
            <person name="Kim H.-S."/>
            <person name="Busman M."/>
            <person name="Brown D.W."/>
            <person name="Divon H."/>
            <person name="Uhlig S."/>
            <person name="Proctor R.H."/>
        </authorList>
    </citation>
    <scope>NUCLEOTIDE SEQUENCE [LARGE SCALE GENOMIC DNA]</scope>
    <source>
        <strain evidence="9 10">NRRL 25311</strain>
    </source>
</reference>
<keyword evidence="9" id="KW-0503">Monooxygenase</keyword>
<dbReference type="CDD" id="cd11059">
    <property type="entry name" value="CYP_fungal"/>
    <property type="match status" value="1"/>
</dbReference>
<dbReference type="PRINTS" id="PR00463">
    <property type="entry name" value="EP450I"/>
</dbReference>
<keyword evidence="4 7" id="KW-0479">Metal-binding</keyword>
<dbReference type="AlphaFoldDB" id="A0A8H6CVF4"/>
<keyword evidence="3 7" id="KW-0349">Heme</keyword>
<feature type="region of interest" description="Disordered" evidence="8">
    <location>
        <begin position="480"/>
        <end position="559"/>
    </location>
</feature>
<dbReference type="InterPro" id="IPR050121">
    <property type="entry name" value="Cytochrome_P450_monoxygenase"/>
</dbReference>
<dbReference type="Pfam" id="PF00067">
    <property type="entry name" value="p450"/>
    <property type="match status" value="1"/>
</dbReference>
<dbReference type="GO" id="GO:0004497">
    <property type="term" value="F:monooxygenase activity"/>
    <property type="evidence" value="ECO:0007669"/>
    <property type="project" value="UniProtKB-KW"/>
</dbReference>
<dbReference type="PROSITE" id="PS00086">
    <property type="entry name" value="CYTOCHROME_P450"/>
    <property type="match status" value="1"/>
</dbReference>
<evidence type="ECO:0000256" key="3">
    <source>
        <dbReference type="ARBA" id="ARBA00022617"/>
    </source>
</evidence>
<dbReference type="Proteomes" id="UP000562682">
    <property type="component" value="Unassembled WGS sequence"/>
</dbReference>
<evidence type="ECO:0000256" key="6">
    <source>
        <dbReference type="ARBA" id="ARBA00023004"/>
    </source>
</evidence>
<dbReference type="InterPro" id="IPR001128">
    <property type="entry name" value="Cyt_P450"/>
</dbReference>
<dbReference type="GO" id="GO:0016705">
    <property type="term" value="F:oxidoreductase activity, acting on paired donors, with incorporation or reduction of molecular oxygen"/>
    <property type="evidence" value="ECO:0007669"/>
    <property type="project" value="InterPro"/>
</dbReference>
<dbReference type="PANTHER" id="PTHR24305:SF96">
    <property type="entry name" value="CYTOCHROME P450 MONOOXYGENASE STCB-RELATED"/>
    <property type="match status" value="1"/>
</dbReference>
<keyword evidence="6 7" id="KW-0408">Iron</keyword>
<dbReference type="GO" id="GO:0020037">
    <property type="term" value="F:heme binding"/>
    <property type="evidence" value="ECO:0007669"/>
    <property type="project" value="InterPro"/>
</dbReference>
<dbReference type="InterPro" id="IPR036396">
    <property type="entry name" value="Cyt_P450_sf"/>
</dbReference>
<evidence type="ECO:0000256" key="8">
    <source>
        <dbReference type="SAM" id="MobiDB-lite"/>
    </source>
</evidence>
<evidence type="ECO:0000256" key="1">
    <source>
        <dbReference type="ARBA" id="ARBA00001971"/>
    </source>
</evidence>
<dbReference type="EMBL" id="JAAOAK010000034">
    <property type="protein sequence ID" value="KAF5693627.1"/>
    <property type="molecule type" value="Genomic_DNA"/>
</dbReference>
<dbReference type="SUPFAM" id="SSF48264">
    <property type="entry name" value="Cytochrome P450"/>
    <property type="match status" value="1"/>
</dbReference>
<name>A0A8H6CVF4_9HYPO</name>
<dbReference type="GO" id="GO:0005506">
    <property type="term" value="F:iron ion binding"/>
    <property type="evidence" value="ECO:0007669"/>
    <property type="project" value="InterPro"/>
</dbReference>
<dbReference type="Gene3D" id="1.10.630.10">
    <property type="entry name" value="Cytochrome P450"/>
    <property type="match status" value="1"/>
</dbReference>
<proteinExistence type="inferred from homology"/>
<dbReference type="InterPro" id="IPR002401">
    <property type="entry name" value="Cyt_P450_E_grp-I"/>
</dbReference>
<protein>
    <submittedName>
        <fullName evidence="9">Cytochrome P450 monooxygenase</fullName>
    </submittedName>
</protein>
<keyword evidence="10" id="KW-1185">Reference proteome</keyword>
<dbReference type="PANTHER" id="PTHR24305">
    <property type="entry name" value="CYTOCHROME P450"/>
    <property type="match status" value="1"/>
</dbReference>
<evidence type="ECO:0000256" key="2">
    <source>
        <dbReference type="ARBA" id="ARBA00010617"/>
    </source>
</evidence>
<comment type="caution">
    <text evidence="9">The sequence shown here is derived from an EMBL/GenBank/DDBJ whole genome shotgun (WGS) entry which is preliminary data.</text>
</comment>
<evidence type="ECO:0000313" key="10">
    <source>
        <dbReference type="Proteomes" id="UP000562682"/>
    </source>
</evidence>
<feature type="binding site" description="axial binding residue" evidence="7">
    <location>
        <position position="429"/>
    </location>
    <ligand>
        <name>heme</name>
        <dbReference type="ChEBI" id="CHEBI:30413"/>
    </ligand>
    <ligandPart>
        <name>Fe</name>
        <dbReference type="ChEBI" id="CHEBI:18248"/>
    </ligandPart>
</feature>
<feature type="compositionally biased region" description="Basic residues" evidence="8">
    <location>
        <begin position="510"/>
        <end position="519"/>
    </location>
</feature>
<keyword evidence="5" id="KW-0560">Oxidoreductase</keyword>
<accession>A0A8H6CVF4</accession>
<gene>
    <name evidence="9" type="ORF">FDENT_1859</name>
</gene>
<comment type="similarity">
    <text evidence="2">Belongs to the cytochrome P450 family.</text>
</comment>
<organism evidence="9 10">
    <name type="scientific">Fusarium denticulatum</name>
    <dbReference type="NCBI Taxonomy" id="48507"/>
    <lineage>
        <taxon>Eukaryota</taxon>
        <taxon>Fungi</taxon>
        <taxon>Dikarya</taxon>
        <taxon>Ascomycota</taxon>
        <taxon>Pezizomycotina</taxon>
        <taxon>Sordariomycetes</taxon>
        <taxon>Hypocreomycetidae</taxon>
        <taxon>Hypocreales</taxon>
        <taxon>Nectriaceae</taxon>
        <taxon>Fusarium</taxon>
        <taxon>Fusarium fujikuroi species complex</taxon>
    </lineage>
</organism>